<sequence length="124" mass="13900">MFQARRVGHHCPGRRFVLSEETTASGLLTRHHAFNSHEPLFRLANRNVGHQVSDTISRALSALPSRFVLRASNLCALNPSASIKSPTFSYFLHTPRILEFMLRESLHCPSSVFSAQVRNLSTAQ</sequence>
<dbReference type="AlphaFoldDB" id="A0A314U904"/>
<accession>A0A314U904</accession>
<evidence type="ECO:0000313" key="1">
    <source>
        <dbReference type="EMBL" id="PQM33216.1"/>
    </source>
</evidence>
<organism evidence="1 2">
    <name type="scientific">Prunus yedoensis var. nudiflora</name>
    <dbReference type="NCBI Taxonomy" id="2094558"/>
    <lineage>
        <taxon>Eukaryota</taxon>
        <taxon>Viridiplantae</taxon>
        <taxon>Streptophyta</taxon>
        <taxon>Embryophyta</taxon>
        <taxon>Tracheophyta</taxon>
        <taxon>Spermatophyta</taxon>
        <taxon>Magnoliopsida</taxon>
        <taxon>eudicotyledons</taxon>
        <taxon>Gunneridae</taxon>
        <taxon>Pentapetalae</taxon>
        <taxon>rosids</taxon>
        <taxon>fabids</taxon>
        <taxon>Rosales</taxon>
        <taxon>Rosaceae</taxon>
        <taxon>Amygdaloideae</taxon>
        <taxon>Amygdaleae</taxon>
        <taxon>Prunus</taxon>
    </lineage>
</organism>
<dbReference type="EMBL" id="PJQY01003956">
    <property type="protein sequence ID" value="PQM33216.1"/>
    <property type="molecule type" value="Genomic_DNA"/>
</dbReference>
<comment type="caution">
    <text evidence="1">The sequence shown here is derived from an EMBL/GenBank/DDBJ whole genome shotgun (WGS) entry which is preliminary data.</text>
</comment>
<name>A0A314U904_PRUYE</name>
<protein>
    <submittedName>
        <fullName evidence="1">Uncharacterized protein</fullName>
    </submittedName>
</protein>
<proteinExistence type="predicted"/>
<dbReference type="Proteomes" id="UP000250321">
    <property type="component" value="Unassembled WGS sequence"/>
</dbReference>
<reference evidence="1 2" key="1">
    <citation type="submission" date="2018-02" db="EMBL/GenBank/DDBJ databases">
        <title>Draft genome of wild Prunus yedoensis var. nudiflora.</title>
        <authorList>
            <person name="Baek S."/>
            <person name="Kim J.-H."/>
            <person name="Choi K."/>
            <person name="Kim G.-B."/>
            <person name="Cho A."/>
            <person name="Jang H."/>
            <person name="Shin C.-H."/>
            <person name="Yu H.-J."/>
            <person name="Mun J.-H."/>
        </authorList>
    </citation>
    <scope>NUCLEOTIDE SEQUENCE [LARGE SCALE GENOMIC DNA]</scope>
    <source>
        <strain evidence="2">cv. Jeju island</strain>
        <tissue evidence="1">Leaf</tissue>
    </source>
</reference>
<evidence type="ECO:0000313" key="2">
    <source>
        <dbReference type="Proteomes" id="UP000250321"/>
    </source>
</evidence>
<keyword evidence="2" id="KW-1185">Reference proteome</keyword>
<gene>
    <name evidence="1" type="ORF">Pyn_16735</name>
</gene>